<evidence type="ECO:0000256" key="2">
    <source>
        <dbReference type="ARBA" id="ARBA00022679"/>
    </source>
</evidence>
<sequence>MTRGVPFTLTVPALPSSAARTPWNYPSGLTDFPARMNPGQLAANTLFGLRTAIAMITRTPVVRFARKRGAMGIRNPSVTLARYVDAAALVLTASVFGLEYEFPAPPKVNLVGAFVSEAALGSAGDPDLSRWLDEHDSVVYLGFGTLMRLSRDQIGALLGAIDRLGPGHRFLWKLPAEQQKLLPADSELPGNLRVENWIPSQLDVLAHPHVRAFVTHGGSNGFHESMYFGKPVLVVPAWFDCYAIAARATHSGVGLAVGDPNDLTSGELAGLLDRLLTDATFTARAAYWSARVRGAGGTARAADLILELGSPSG</sequence>
<dbReference type="PANTHER" id="PTHR48043">
    <property type="entry name" value="EG:EG0003.4 PROTEIN-RELATED"/>
    <property type="match status" value="1"/>
</dbReference>
<dbReference type="CDD" id="cd03784">
    <property type="entry name" value="GT1_Gtf-like"/>
    <property type="match status" value="1"/>
</dbReference>
<evidence type="ECO:0000313" key="4">
    <source>
        <dbReference type="Proteomes" id="UP001597419"/>
    </source>
</evidence>
<keyword evidence="2" id="KW-0808">Transferase</keyword>
<dbReference type="Proteomes" id="UP001597419">
    <property type="component" value="Unassembled WGS sequence"/>
</dbReference>
<keyword evidence="4" id="KW-1185">Reference proteome</keyword>
<evidence type="ECO:0000313" key="3">
    <source>
        <dbReference type="EMBL" id="MFD2465190.1"/>
    </source>
</evidence>
<dbReference type="PANTHER" id="PTHR48043:SF145">
    <property type="entry name" value="FI06409P-RELATED"/>
    <property type="match status" value="1"/>
</dbReference>
<protein>
    <submittedName>
        <fullName evidence="3">Glycosyltransferase</fullName>
    </submittedName>
</protein>
<organism evidence="3 4">
    <name type="scientific">Amycolatopsis samaneae</name>
    <dbReference type="NCBI Taxonomy" id="664691"/>
    <lineage>
        <taxon>Bacteria</taxon>
        <taxon>Bacillati</taxon>
        <taxon>Actinomycetota</taxon>
        <taxon>Actinomycetes</taxon>
        <taxon>Pseudonocardiales</taxon>
        <taxon>Pseudonocardiaceae</taxon>
        <taxon>Amycolatopsis</taxon>
    </lineage>
</organism>
<evidence type="ECO:0000256" key="1">
    <source>
        <dbReference type="ARBA" id="ARBA00022676"/>
    </source>
</evidence>
<reference evidence="4" key="1">
    <citation type="journal article" date="2019" name="Int. J. Syst. Evol. Microbiol.">
        <title>The Global Catalogue of Microorganisms (GCM) 10K type strain sequencing project: providing services to taxonomists for standard genome sequencing and annotation.</title>
        <authorList>
            <consortium name="The Broad Institute Genomics Platform"/>
            <consortium name="The Broad Institute Genome Sequencing Center for Infectious Disease"/>
            <person name="Wu L."/>
            <person name="Ma J."/>
        </authorList>
    </citation>
    <scope>NUCLEOTIDE SEQUENCE [LARGE SCALE GENOMIC DNA]</scope>
    <source>
        <strain evidence="4">CGMCC 4.7643</strain>
    </source>
</reference>
<name>A0ABW5GWC0_9PSEU</name>
<dbReference type="EMBL" id="JBHUKU010000029">
    <property type="protein sequence ID" value="MFD2465190.1"/>
    <property type="molecule type" value="Genomic_DNA"/>
</dbReference>
<dbReference type="SUPFAM" id="SSF53756">
    <property type="entry name" value="UDP-Glycosyltransferase/glycogen phosphorylase"/>
    <property type="match status" value="1"/>
</dbReference>
<comment type="caution">
    <text evidence="3">The sequence shown here is derived from an EMBL/GenBank/DDBJ whole genome shotgun (WGS) entry which is preliminary data.</text>
</comment>
<dbReference type="RefSeq" id="WP_345407341.1">
    <property type="nucleotide sequence ID" value="NZ_BAABHG010000022.1"/>
</dbReference>
<dbReference type="Pfam" id="PF00201">
    <property type="entry name" value="UDPGT"/>
    <property type="match status" value="1"/>
</dbReference>
<dbReference type="InterPro" id="IPR002213">
    <property type="entry name" value="UDP_glucos_trans"/>
</dbReference>
<dbReference type="Gene3D" id="3.40.50.2000">
    <property type="entry name" value="Glycogen Phosphorylase B"/>
    <property type="match status" value="1"/>
</dbReference>
<keyword evidence="1" id="KW-0328">Glycosyltransferase</keyword>
<dbReference type="InterPro" id="IPR050271">
    <property type="entry name" value="UDP-glycosyltransferase"/>
</dbReference>
<proteinExistence type="predicted"/>
<accession>A0ABW5GWC0</accession>
<gene>
    <name evidence="3" type="ORF">ACFSYJ_41690</name>
</gene>